<organism evidence="3 4">
    <name type="scientific">Prevotella vespertina</name>
    <dbReference type="NCBI Taxonomy" id="2608404"/>
    <lineage>
        <taxon>Bacteria</taxon>
        <taxon>Pseudomonadati</taxon>
        <taxon>Bacteroidota</taxon>
        <taxon>Bacteroidia</taxon>
        <taxon>Bacteroidales</taxon>
        <taxon>Prevotellaceae</taxon>
        <taxon>Prevotella</taxon>
    </lineage>
</organism>
<keyword evidence="1" id="KW-0732">Signal</keyword>
<gene>
    <name evidence="3" type="ORF">F0475_10540</name>
</gene>
<dbReference type="RefSeq" id="WP_155716575.1">
    <property type="nucleotide sequence ID" value="NZ_VVIQ01000013.1"/>
</dbReference>
<feature type="domain" description="Lipocalin-like" evidence="2">
    <location>
        <begin position="56"/>
        <end position="194"/>
    </location>
</feature>
<evidence type="ECO:0000259" key="2">
    <source>
        <dbReference type="Pfam" id="PF13944"/>
    </source>
</evidence>
<reference evidence="3 4" key="1">
    <citation type="submission" date="2019-09" db="EMBL/GenBank/DDBJ databases">
        <title>Prevotella A2879 sp. nov., isolated from an abscess of a patient.</title>
        <authorList>
            <person name="Buhl M."/>
            <person name="Oberhettinger P."/>
        </authorList>
    </citation>
    <scope>NUCLEOTIDE SEQUENCE [LARGE SCALE GENOMIC DNA]</scope>
    <source>
        <strain evidence="3 4">A2879</strain>
    </source>
</reference>
<name>A0A7C9HF84_9BACT</name>
<sequence>MKKFFTLVIVSLLSAMAVQAQKVVINKKDGSKVVVLAKDVQDVKFAPASIADPFIGRYKGADKVKIGGMFSYTSADEVTYEITDNEDGTINLIVPEVTYAKTLMGTLILGTYTISNIPYDAEKKAFIKAYKKDNIKFRFITKDDSGNTTKDQEYTFDKDVCKVVIALSDDGKLTINNTYQMGSMPMVIYGTFVGARQ</sequence>
<dbReference type="AlphaFoldDB" id="A0A7C9HF84"/>
<comment type="caution">
    <text evidence="3">The sequence shown here is derived from an EMBL/GenBank/DDBJ whole genome shotgun (WGS) entry which is preliminary data.</text>
</comment>
<feature type="chain" id="PRO_5028984707" description="Lipocalin-like domain-containing protein" evidence="1">
    <location>
        <begin position="21"/>
        <end position="197"/>
    </location>
</feature>
<dbReference type="EMBL" id="VVIQ01000013">
    <property type="protein sequence ID" value="MUL28728.1"/>
    <property type="molecule type" value="Genomic_DNA"/>
</dbReference>
<dbReference type="Gene3D" id="2.40.128.350">
    <property type="match status" value="1"/>
</dbReference>
<dbReference type="Proteomes" id="UP000482295">
    <property type="component" value="Unassembled WGS sequence"/>
</dbReference>
<proteinExistence type="predicted"/>
<evidence type="ECO:0000313" key="3">
    <source>
        <dbReference type="EMBL" id="MUL28728.1"/>
    </source>
</evidence>
<feature type="signal peptide" evidence="1">
    <location>
        <begin position="1"/>
        <end position="20"/>
    </location>
</feature>
<dbReference type="Pfam" id="PF13944">
    <property type="entry name" value="Calycin_like"/>
    <property type="match status" value="1"/>
</dbReference>
<protein>
    <recommendedName>
        <fullName evidence="2">Lipocalin-like domain-containing protein</fullName>
    </recommendedName>
</protein>
<dbReference type="InterPro" id="IPR024311">
    <property type="entry name" value="Lipocalin-like"/>
</dbReference>
<evidence type="ECO:0000256" key="1">
    <source>
        <dbReference type="SAM" id="SignalP"/>
    </source>
</evidence>
<evidence type="ECO:0000313" key="4">
    <source>
        <dbReference type="Proteomes" id="UP000482295"/>
    </source>
</evidence>
<keyword evidence="4" id="KW-1185">Reference proteome</keyword>
<accession>A0A7C9HF84</accession>